<comment type="subcellular location">
    <subcellularLocation>
        <location evidence="1">Membrane</location>
        <topology evidence="1">Lipid-anchor</topology>
    </subcellularLocation>
</comment>
<dbReference type="PANTHER" id="PTHR15182">
    <property type="entry name" value="A-KINASE ANCHOR PROTEIN 5-RELATED"/>
    <property type="match status" value="1"/>
</dbReference>
<accession>A0A8C5QTK8</accession>
<keyword evidence="3" id="KW-0112">Calmodulin-binding</keyword>
<dbReference type="InterPro" id="IPR042375">
    <property type="entry name" value="AKAP5"/>
</dbReference>
<keyword evidence="5" id="KW-0449">Lipoprotein</keyword>
<keyword evidence="2" id="KW-0597">Phosphoprotein</keyword>
<dbReference type="GO" id="GO:0032590">
    <property type="term" value="C:dendrite membrane"/>
    <property type="evidence" value="ECO:0007669"/>
    <property type="project" value="TreeGrafter"/>
</dbReference>
<evidence type="ECO:0000256" key="5">
    <source>
        <dbReference type="ARBA" id="ARBA00023288"/>
    </source>
</evidence>
<feature type="domain" description="A kinase-anchoring proteins AKAP-5 and AKAP-12 calmodulin (CaM)-binding" evidence="7">
    <location>
        <begin position="91"/>
        <end position="111"/>
    </location>
</feature>
<evidence type="ECO:0000313" key="8">
    <source>
        <dbReference type="Ensembl" id="ENSLLEP00000041068.1"/>
    </source>
</evidence>
<dbReference type="GO" id="GO:0034237">
    <property type="term" value="F:protein kinase A regulatory subunit binding"/>
    <property type="evidence" value="ECO:0007669"/>
    <property type="project" value="TreeGrafter"/>
</dbReference>
<dbReference type="GO" id="GO:0060076">
    <property type="term" value="C:excitatory synapse"/>
    <property type="evidence" value="ECO:0007669"/>
    <property type="project" value="TreeGrafter"/>
</dbReference>
<protein>
    <recommendedName>
        <fullName evidence="7">A kinase-anchoring proteins AKAP-5 and AKAP-12 calmodulin (CaM)-binding domain-containing protein</fullName>
    </recommendedName>
</protein>
<dbReference type="Ensembl" id="ENSLLET00000042724.1">
    <property type="protein sequence ID" value="ENSLLEP00000041068.1"/>
    <property type="gene ID" value="ENSLLEG00000026127.1"/>
</dbReference>
<feature type="region of interest" description="Disordered" evidence="6">
    <location>
        <begin position="16"/>
        <end position="39"/>
    </location>
</feature>
<dbReference type="GO" id="GO:0014069">
    <property type="term" value="C:postsynaptic density"/>
    <property type="evidence" value="ECO:0007669"/>
    <property type="project" value="TreeGrafter"/>
</dbReference>
<dbReference type="PROSITE" id="PS51893">
    <property type="entry name" value="AKAP_CAM_BD"/>
    <property type="match status" value="1"/>
</dbReference>
<evidence type="ECO:0000256" key="4">
    <source>
        <dbReference type="ARBA" id="ARBA00023136"/>
    </source>
</evidence>
<dbReference type="PANTHER" id="PTHR15182:SF0">
    <property type="entry name" value="A-KINASE ANCHOR PROTEIN 5"/>
    <property type="match status" value="1"/>
</dbReference>
<reference evidence="8" key="1">
    <citation type="submission" date="2025-08" db="UniProtKB">
        <authorList>
            <consortium name="Ensembl"/>
        </authorList>
    </citation>
    <scope>IDENTIFICATION</scope>
</reference>
<evidence type="ECO:0000256" key="6">
    <source>
        <dbReference type="SAM" id="MobiDB-lite"/>
    </source>
</evidence>
<keyword evidence="9" id="KW-1185">Reference proteome</keyword>
<evidence type="ECO:0000256" key="3">
    <source>
        <dbReference type="ARBA" id="ARBA00022860"/>
    </source>
</evidence>
<dbReference type="GO" id="GO:0043197">
    <property type="term" value="C:dendritic spine"/>
    <property type="evidence" value="ECO:0007669"/>
    <property type="project" value="TreeGrafter"/>
</dbReference>
<evidence type="ECO:0000256" key="1">
    <source>
        <dbReference type="ARBA" id="ARBA00004635"/>
    </source>
</evidence>
<dbReference type="GeneTree" id="ENSGT01010000229409"/>
<dbReference type="GO" id="GO:0050811">
    <property type="term" value="F:GABA receptor binding"/>
    <property type="evidence" value="ECO:0007669"/>
    <property type="project" value="TreeGrafter"/>
</dbReference>
<dbReference type="Proteomes" id="UP000694569">
    <property type="component" value="Unplaced"/>
</dbReference>
<evidence type="ECO:0000256" key="2">
    <source>
        <dbReference type="ARBA" id="ARBA00022553"/>
    </source>
</evidence>
<dbReference type="GO" id="GO:0031698">
    <property type="term" value="F:beta-2 adrenergic receptor binding"/>
    <property type="evidence" value="ECO:0007669"/>
    <property type="project" value="TreeGrafter"/>
</dbReference>
<proteinExistence type="predicted"/>
<organism evidence="8 9">
    <name type="scientific">Leptobrachium leishanense</name>
    <name type="common">Leishan spiny toad</name>
    <dbReference type="NCBI Taxonomy" id="445787"/>
    <lineage>
        <taxon>Eukaryota</taxon>
        <taxon>Metazoa</taxon>
        <taxon>Chordata</taxon>
        <taxon>Craniata</taxon>
        <taxon>Vertebrata</taxon>
        <taxon>Euteleostomi</taxon>
        <taxon>Amphibia</taxon>
        <taxon>Batrachia</taxon>
        <taxon>Anura</taxon>
        <taxon>Pelobatoidea</taxon>
        <taxon>Megophryidae</taxon>
        <taxon>Leptobrachium</taxon>
    </lineage>
</organism>
<keyword evidence="4" id="KW-0472">Membrane</keyword>
<dbReference type="GO" id="GO:0060090">
    <property type="term" value="F:molecular adaptor activity"/>
    <property type="evidence" value="ECO:0007669"/>
    <property type="project" value="TreeGrafter"/>
</dbReference>
<reference evidence="8" key="2">
    <citation type="submission" date="2025-09" db="UniProtKB">
        <authorList>
            <consortium name="Ensembl"/>
        </authorList>
    </citation>
    <scope>IDENTIFICATION</scope>
</reference>
<evidence type="ECO:0000259" key="7">
    <source>
        <dbReference type="PROSITE" id="PS51893"/>
    </source>
</evidence>
<dbReference type="GO" id="GO:0005516">
    <property type="term" value="F:calmodulin binding"/>
    <property type="evidence" value="ECO:0007669"/>
    <property type="project" value="UniProtKB-KW"/>
</dbReference>
<dbReference type="AlphaFoldDB" id="A0A8C5QTK8"/>
<sequence>PDTSYGTFAIERKSSLELNPEKSDLGTTKKSKKCQKKGHRAYKPLKICFKKRSKNIRTKSDSNDDNKPESKSCVALCEKEVGCSPHNESTSKTWVNFKKMVTRRRKLHSSLKKQPNQTCQHLEASTDVTCSQCASNKNRFAKLKIPCMTFSRRKKSLESIVPAEETSEMQAAEPGTESDCERSDKVLAIKYKLQRSLNAENREIGIDGAQSTFSPKDERQPLTKQKNCMDEAIIHKEQNISNGVYGCHSEERQMVLRSDQLKEDSLMISNCTELTSVPVPENMSSKSTTQFCAGDHQDQGPISSSLGAYTSPDDSHTEQIKEKPDAASLSNVFHSKNRSNNLSLINDISNLSIVIPDPYEIMLMTTATSLVKKVIQSSIQQLVDEGTFLNHVPANLLSRSTF</sequence>
<dbReference type="OrthoDB" id="9905114at2759"/>
<evidence type="ECO:0000313" key="9">
    <source>
        <dbReference type="Proteomes" id="UP000694569"/>
    </source>
</evidence>
<name>A0A8C5QTK8_9ANUR</name>
<feature type="compositionally biased region" description="Basic residues" evidence="6">
    <location>
        <begin position="29"/>
        <end position="39"/>
    </location>
</feature>
<dbReference type="GO" id="GO:0035254">
    <property type="term" value="F:glutamate receptor binding"/>
    <property type="evidence" value="ECO:0007669"/>
    <property type="project" value="TreeGrafter"/>
</dbReference>
<dbReference type="InterPro" id="IPR001573">
    <property type="entry name" value="AKAP_WSK"/>
</dbReference>
<dbReference type="GO" id="GO:0008179">
    <property type="term" value="F:adenylate cyclase binding"/>
    <property type="evidence" value="ECO:0007669"/>
    <property type="project" value="InterPro"/>
</dbReference>